<evidence type="ECO:0000256" key="6">
    <source>
        <dbReference type="ARBA" id="ARBA00022729"/>
    </source>
</evidence>
<evidence type="ECO:0000256" key="9">
    <source>
        <dbReference type="ARBA" id="ARBA00022840"/>
    </source>
</evidence>
<dbReference type="FunFam" id="3.30.200.20:FF:000394">
    <property type="entry name" value="Leucine-rich repeat receptor-like protein kinase"/>
    <property type="match status" value="1"/>
</dbReference>
<dbReference type="Pfam" id="PF07714">
    <property type="entry name" value="PK_Tyr_Ser-Thr"/>
    <property type="match status" value="1"/>
</dbReference>
<keyword evidence="11 14" id="KW-0472">Membrane</keyword>
<dbReference type="InterPro" id="IPR008271">
    <property type="entry name" value="Ser/Thr_kinase_AS"/>
</dbReference>
<comment type="subcellular location">
    <subcellularLocation>
        <location evidence="1">Membrane</location>
        <topology evidence="1">Single-pass membrane protein</topology>
    </subcellularLocation>
</comment>
<dbReference type="Gene3D" id="3.80.10.10">
    <property type="entry name" value="Ribonuclease Inhibitor"/>
    <property type="match status" value="1"/>
</dbReference>
<evidence type="ECO:0000256" key="8">
    <source>
        <dbReference type="ARBA" id="ARBA00022777"/>
    </source>
</evidence>
<keyword evidence="7 13" id="KW-0547">Nucleotide-binding</keyword>
<dbReference type="PROSITE" id="PS50011">
    <property type="entry name" value="PROTEIN_KINASE_DOM"/>
    <property type="match status" value="1"/>
</dbReference>
<protein>
    <submittedName>
        <fullName evidence="16">(rape) hypothetical protein</fullName>
    </submittedName>
</protein>
<dbReference type="SUPFAM" id="SSF52058">
    <property type="entry name" value="L domain-like"/>
    <property type="match status" value="1"/>
</dbReference>
<proteinExistence type="predicted"/>
<evidence type="ECO:0000256" key="11">
    <source>
        <dbReference type="ARBA" id="ARBA00023136"/>
    </source>
</evidence>
<evidence type="ECO:0000256" key="12">
    <source>
        <dbReference type="ARBA" id="ARBA00023170"/>
    </source>
</evidence>
<evidence type="ECO:0000256" key="1">
    <source>
        <dbReference type="ARBA" id="ARBA00004167"/>
    </source>
</evidence>
<name>A0A816JTX8_BRANA</name>
<dbReference type="InterPro" id="IPR000719">
    <property type="entry name" value="Prot_kinase_dom"/>
</dbReference>
<keyword evidence="10 14" id="KW-1133">Transmembrane helix</keyword>
<dbReference type="AlphaFoldDB" id="A0A816JTX8"/>
<evidence type="ECO:0000256" key="14">
    <source>
        <dbReference type="SAM" id="Phobius"/>
    </source>
</evidence>
<dbReference type="Gene3D" id="1.10.510.10">
    <property type="entry name" value="Transferase(Phosphotransferase) domain 1"/>
    <property type="match status" value="1"/>
</dbReference>
<dbReference type="InterPro" id="IPR017441">
    <property type="entry name" value="Protein_kinase_ATP_BS"/>
</dbReference>
<feature type="binding site" evidence="13">
    <location>
        <position position="699"/>
    </location>
    <ligand>
        <name>ATP</name>
        <dbReference type="ChEBI" id="CHEBI:30616"/>
    </ligand>
</feature>
<evidence type="ECO:0000256" key="3">
    <source>
        <dbReference type="ARBA" id="ARBA00022553"/>
    </source>
</evidence>
<dbReference type="EMBL" id="HG994368">
    <property type="protein sequence ID" value="CAF1830295.1"/>
    <property type="molecule type" value="Genomic_DNA"/>
</dbReference>
<evidence type="ECO:0000256" key="10">
    <source>
        <dbReference type="ARBA" id="ARBA00022989"/>
    </source>
</evidence>
<dbReference type="GO" id="GO:0016020">
    <property type="term" value="C:membrane"/>
    <property type="evidence" value="ECO:0007669"/>
    <property type="project" value="UniProtKB-SubCell"/>
</dbReference>
<keyword evidence="6" id="KW-0732">Signal</keyword>
<dbReference type="Gene3D" id="3.30.200.20">
    <property type="entry name" value="Phosphorylase Kinase, domain 1"/>
    <property type="match status" value="1"/>
</dbReference>
<evidence type="ECO:0000256" key="2">
    <source>
        <dbReference type="ARBA" id="ARBA00022527"/>
    </source>
</evidence>
<evidence type="ECO:0000313" key="16">
    <source>
        <dbReference type="EMBL" id="CAF1830295.1"/>
    </source>
</evidence>
<dbReference type="SMART" id="SM00220">
    <property type="entry name" value="S_TKc"/>
    <property type="match status" value="1"/>
</dbReference>
<gene>
    <name evidence="16" type="ORF">DARMORV10_C04P21990.1</name>
</gene>
<dbReference type="SUPFAM" id="SSF56112">
    <property type="entry name" value="Protein kinase-like (PK-like)"/>
    <property type="match status" value="1"/>
</dbReference>
<dbReference type="CDD" id="cd14066">
    <property type="entry name" value="STKc_IRAK"/>
    <property type="match status" value="1"/>
</dbReference>
<dbReference type="PANTHER" id="PTHR45631">
    <property type="entry name" value="OS07G0107800 PROTEIN-RELATED"/>
    <property type="match status" value="1"/>
</dbReference>
<keyword evidence="12" id="KW-0675">Receptor</keyword>
<feature type="transmembrane region" description="Helical" evidence="14">
    <location>
        <begin position="612"/>
        <end position="636"/>
    </location>
</feature>
<dbReference type="PROSITE" id="PS00108">
    <property type="entry name" value="PROTEIN_KINASE_ST"/>
    <property type="match status" value="1"/>
</dbReference>
<dbReference type="InterPro" id="IPR024788">
    <property type="entry name" value="Malectin-like_Carb-bd_dom"/>
</dbReference>
<dbReference type="Proteomes" id="UP001295469">
    <property type="component" value="Chromosome C04"/>
</dbReference>
<keyword evidence="5 14" id="KW-0812">Transmembrane</keyword>
<dbReference type="InterPro" id="IPR032675">
    <property type="entry name" value="LRR_dom_sf"/>
</dbReference>
<dbReference type="GO" id="GO:0004674">
    <property type="term" value="F:protein serine/threonine kinase activity"/>
    <property type="evidence" value="ECO:0007669"/>
    <property type="project" value="UniProtKB-KW"/>
</dbReference>
<accession>A0A816JTX8</accession>
<keyword evidence="3" id="KW-0597">Phosphoprotein</keyword>
<keyword evidence="8" id="KW-0418">Kinase</keyword>
<evidence type="ECO:0000256" key="13">
    <source>
        <dbReference type="PROSITE-ProRule" id="PRU10141"/>
    </source>
</evidence>
<evidence type="ECO:0000256" key="4">
    <source>
        <dbReference type="ARBA" id="ARBA00022679"/>
    </source>
</evidence>
<dbReference type="PROSITE" id="PS00107">
    <property type="entry name" value="PROTEIN_KINASE_ATP"/>
    <property type="match status" value="1"/>
</dbReference>
<dbReference type="Pfam" id="PF12819">
    <property type="entry name" value="Malectin_like"/>
    <property type="match status" value="1"/>
</dbReference>
<evidence type="ECO:0000256" key="7">
    <source>
        <dbReference type="ARBA" id="ARBA00022741"/>
    </source>
</evidence>
<dbReference type="InterPro" id="IPR001245">
    <property type="entry name" value="Ser-Thr/Tyr_kinase_cat_dom"/>
</dbReference>
<dbReference type="InterPro" id="IPR011009">
    <property type="entry name" value="Kinase-like_dom_sf"/>
</dbReference>
<dbReference type="GO" id="GO:0005524">
    <property type="term" value="F:ATP binding"/>
    <property type="evidence" value="ECO:0007669"/>
    <property type="project" value="UniProtKB-UniRule"/>
</dbReference>
<evidence type="ECO:0000256" key="5">
    <source>
        <dbReference type="ARBA" id="ARBA00022692"/>
    </source>
</evidence>
<feature type="domain" description="Protein kinase" evidence="15">
    <location>
        <begin position="671"/>
        <end position="960"/>
    </location>
</feature>
<keyword evidence="4" id="KW-0808">Transferase</keyword>
<dbReference type="FunFam" id="1.10.510.10:FF:000146">
    <property type="entry name" value="LRR receptor-like serine/threonine-protein kinase IOS1"/>
    <property type="match status" value="1"/>
</dbReference>
<keyword evidence="9 13" id="KW-0067">ATP-binding</keyword>
<evidence type="ECO:0000259" key="15">
    <source>
        <dbReference type="PROSITE" id="PS50011"/>
    </source>
</evidence>
<keyword evidence="2" id="KW-0723">Serine/threonine-protein kinase</keyword>
<dbReference type="PANTHER" id="PTHR45631:SF97">
    <property type="entry name" value="LEUCINE-RICH REPEAT PROTEIN KINASE FAMILY PROTEIN"/>
    <property type="match status" value="1"/>
</dbReference>
<organism evidence="16">
    <name type="scientific">Brassica napus</name>
    <name type="common">Rape</name>
    <dbReference type="NCBI Taxonomy" id="3708"/>
    <lineage>
        <taxon>Eukaryota</taxon>
        <taxon>Viridiplantae</taxon>
        <taxon>Streptophyta</taxon>
        <taxon>Embryophyta</taxon>
        <taxon>Tracheophyta</taxon>
        <taxon>Spermatophyta</taxon>
        <taxon>Magnoliopsida</taxon>
        <taxon>eudicotyledons</taxon>
        <taxon>Gunneridae</taxon>
        <taxon>Pentapetalae</taxon>
        <taxon>rosids</taxon>
        <taxon>malvids</taxon>
        <taxon>Brassicales</taxon>
        <taxon>Brassicaceae</taxon>
        <taxon>Brassiceae</taxon>
        <taxon>Brassica</taxon>
    </lineage>
</organism>
<reference evidence="16" key="1">
    <citation type="submission" date="2021-01" db="EMBL/GenBank/DDBJ databases">
        <authorList>
            <consortium name="Genoscope - CEA"/>
            <person name="William W."/>
        </authorList>
    </citation>
    <scope>NUCLEOTIDE SEQUENCE</scope>
</reference>
<sequence>MDVYGSPSLLGHDLEPNFGCKLNVIFLCRQGKKTEELHVNKNGDSDAEDRVKKCVSKLDNVLLMTLIPHILYPYNDSKNIRTEINHVSKEPKLDRIRTKDRVTFEGESYYIMVYGLEYVRASTGISTKNQHIAEYINIFLKITKTLFALKFCDSPGFISLDCGLSPSESPYTDPVTGLIFLSDADFIQSGKRGEVGDDESYTYKQFKDLRYFPDGVRNCYNLTVNKGISYLIRAGFSYGNYDGLNISPRFHMHIGPNMWTSVVVGSESYREIIYMSKSNLLQICLVKTGETIPIISTLELRPLRNDSYMTQFGPLDLIFRRTYTSDTFGYIRYPDDVLDRIWDRYKWFETDVKTTLNVTSFNPFAVPDAVSRSGITPRNSSSPLFFYAHYKKQEKSGKINVYFHFADIQVLKANDTREFDILLDGTVIRKAYTPKVLQSETIYNISPQKCINSCDLDLVQTQRSTLPPLINAIETFDVLEFPYAETNQNDVTAMKNIEAIYGLNMISWQGDPCVPEVLKWEGLKCSYTNNAKTDFLYFTNPRDLSNNSLTGGVPEFLANMKSLSIINLNWNDLMDPLPKVFHDREKNGLKLTINGNPKLCADASCKKNNQKYVLPVITSTASVLVIIAVLILILVFKKKKSTQVQHELPNGRSINRQTKRFTYSEVVAFTDNFERVLGEGGFGIVHHGSLNGTQPIAVKLLSQSSVQGYKEFKAEVELLLRVHHVNLVSLVGYCDEEGHLALIYEYAPNGDLKQHLSGERGGSPLKWSSRLKIAIETAQGLEYLHTGCKPPMVHRDVKTTNILLDEHFHAKLADFGLSRSFPIGGEAHVSTAVAGTPGYLDPEYYRTNRLNEKSDVYSFGIVLLETITSRPVIQQTRERSHIAAWVGYMLTKGDIENVVDPRLNREYEPTSVWKALEIAISCVNPSSEKRPNMSQVINELKECLTLENSRQGGRPEHELYH</sequence>